<evidence type="ECO:0000256" key="2">
    <source>
        <dbReference type="ARBA" id="ARBA00022553"/>
    </source>
</evidence>
<comment type="caution">
    <text evidence="4">The sequence shown here is derived from an EMBL/GenBank/DDBJ whole genome shotgun (WGS) entry which is preliminary data.</text>
</comment>
<keyword evidence="2" id="KW-0597">Phosphoprotein</keyword>
<dbReference type="Proteomes" id="UP000578819">
    <property type="component" value="Unassembled WGS sequence"/>
</dbReference>
<organism evidence="4 5">
    <name type="scientific">Micromonospora polyrhachis</name>
    <dbReference type="NCBI Taxonomy" id="1282883"/>
    <lineage>
        <taxon>Bacteria</taxon>
        <taxon>Bacillati</taxon>
        <taxon>Actinomycetota</taxon>
        <taxon>Actinomycetes</taxon>
        <taxon>Micromonosporales</taxon>
        <taxon>Micromonosporaceae</taxon>
        <taxon>Micromonospora</taxon>
    </lineage>
</organism>
<protein>
    <submittedName>
        <fullName evidence="4">Acyl carrier protein</fullName>
    </submittedName>
</protein>
<dbReference type="SUPFAM" id="SSF47336">
    <property type="entry name" value="ACP-like"/>
    <property type="match status" value="1"/>
</dbReference>
<dbReference type="AlphaFoldDB" id="A0A7W7WS93"/>
<accession>A0A7W7WS93</accession>
<dbReference type="PROSITE" id="PS50075">
    <property type="entry name" value="CARRIER"/>
    <property type="match status" value="1"/>
</dbReference>
<dbReference type="InterPro" id="IPR036736">
    <property type="entry name" value="ACP-like_sf"/>
</dbReference>
<dbReference type="Gene3D" id="1.10.1200.10">
    <property type="entry name" value="ACP-like"/>
    <property type="match status" value="1"/>
</dbReference>
<sequence>MDITEELRQRVAELISTATGGQVPVADLLAGGSMVALGVDSLGLLRLVDAIELEYDVEVEFDGPGGRLGTLDDIVAVLTAARPAGDQDQTIRTPV</sequence>
<evidence type="ECO:0000259" key="3">
    <source>
        <dbReference type="PROSITE" id="PS50075"/>
    </source>
</evidence>
<dbReference type="Pfam" id="PF00550">
    <property type="entry name" value="PP-binding"/>
    <property type="match status" value="1"/>
</dbReference>
<dbReference type="EMBL" id="JACHJW010000001">
    <property type="protein sequence ID" value="MBB4961895.1"/>
    <property type="molecule type" value="Genomic_DNA"/>
</dbReference>
<keyword evidence="1" id="KW-0596">Phosphopantetheine</keyword>
<evidence type="ECO:0000313" key="5">
    <source>
        <dbReference type="Proteomes" id="UP000578819"/>
    </source>
</evidence>
<dbReference type="InterPro" id="IPR009081">
    <property type="entry name" value="PP-bd_ACP"/>
</dbReference>
<reference evidence="4 5" key="1">
    <citation type="submission" date="2020-08" db="EMBL/GenBank/DDBJ databases">
        <title>Sequencing the genomes of 1000 actinobacteria strains.</title>
        <authorList>
            <person name="Klenk H.-P."/>
        </authorList>
    </citation>
    <scope>NUCLEOTIDE SEQUENCE [LARGE SCALE GENOMIC DNA]</scope>
    <source>
        <strain evidence="4 5">DSM 45886</strain>
    </source>
</reference>
<evidence type="ECO:0000313" key="4">
    <source>
        <dbReference type="EMBL" id="MBB4961895.1"/>
    </source>
</evidence>
<gene>
    <name evidence="4" type="ORF">FHR38_005628</name>
</gene>
<name>A0A7W7WS93_9ACTN</name>
<dbReference type="RefSeq" id="WP_184537737.1">
    <property type="nucleotide sequence ID" value="NZ_JACHJW010000001.1"/>
</dbReference>
<dbReference type="PROSITE" id="PS00012">
    <property type="entry name" value="PHOSPHOPANTETHEINE"/>
    <property type="match status" value="1"/>
</dbReference>
<evidence type="ECO:0000256" key="1">
    <source>
        <dbReference type="ARBA" id="ARBA00022450"/>
    </source>
</evidence>
<feature type="domain" description="Carrier" evidence="3">
    <location>
        <begin position="1"/>
        <end position="82"/>
    </location>
</feature>
<dbReference type="InterPro" id="IPR006162">
    <property type="entry name" value="Ppantetheine_attach_site"/>
</dbReference>
<proteinExistence type="predicted"/>
<keyword evidence="5" id="KW-1185">Reference proteome</keyword>